<dbReference type="GO" id="GO:0003882">
    <property type="term" value="F:CDP-diacylglycerol-serine O-phosphatidyltransferase activity"/>
    <property type="evidence" value="ECO:0007669"/>
    <property type="project" value="UniProtKB-EC"/>
</dbReference>
<comment type="subcellular location">
    <subcellularLocation>
        <location evidence="2">Endomembrane system</location>
        <topology evidence="2">Multi-pass membrane protein</topology>
    </subcellularLocation>
</comment>
<dbReference type="EC" id="2.7.8.8" evidence="4"/>
<evidence type="ECO:0000256" key="9">
    <source>
        <dbReference type="ARBA" id="ARBA00022989"/>
    </source>
</evidence>
<dbReference type="STRING" id="349124.Hhal_0691"/>
<organism evidence="17 18">
    <name type="scientific">Halorhodospira halophila (strain DSM 244 / SL1)</name>
    <name type="common">Ectothiorhodospira halophila (strain DSM 244 / SL1)</name>
    <dbReference type="NCBI Taxonomy" id="349124"/>
    <lineage>
        <taxon>Bacteria</taxon>
        <taxon>Pseudomonadati</taxon>
        <taxon>Pseudomonadota</taxon>
        <taxon>Gammaproteobacteria</taxon>
        <taxon>Chromatiales</taxon>
        <taxon>Ectothiorhodospiraceae</taxon>
        <taxon>Halorhodospira</taxon>
    </lineage>
</organism>
<feature type="transmembrane region" description="Helical" evidence="16">
    <location>
        <begin position="12"/>
        <end position="31"/>
    </location>
</feature>
<dbReference type="eggNOG" id="COG1183">
    <property type="taxonomic scope" value="Bacteria"/>
</dbReference>
<dbReference type="PROSITE" id="PS51257">
    <property type="entry name" value="PROKAR_LIPOPROTEIN"/>
    <property type="match status" value="1"/>
</dbReference>
<sequence>MNKKVRRRGIFLLPNLFTTGCLFFGFLAVISAIDGEFGRAAVAILVAMVFDGLDGRVARLTGTQSDFGVQYDSLADMVSFGLAPAAVAFLWALGNTGAGAPWDNVGWLVAFLFVAGAALRLARFNTQSGVDDKRYFQGLPSPAAAGAVVGLVWFGDRVGLTGLEAAIPVGVVVVLGAVLMVSNVRYESFKELDFRYRVRFTSVAGVVLAMALVALHPPTAICLGFLIYMFSGPVLTVLRLRDRRRHRRA</sequence>
<evidence type="ECO:0000256" key="15">
    <source>
        <dbReference type="RuleBase" id="RU003750"/>
    </source>
</evidence>
<dbReference type="InterPro" id="IPR004533">
    <property type="entry name" value="CDP-diaglyc--ser_O-PTrfase"/>
</dbReference>
<keyword evidence="12" id="KW-0594">Phospholipid biosynthesis</keyword>
<dbReference type="AlphaFoldDB" id="A1WUW1"/>
<keyword evidence="6" id="KW-0444">Lipid biosynthesis</keyword>
<evidence type="ECO:0000256" key="12">
    <source>
        <dbReference type="ARBA" id="ARBA00023209"/>
    </source>
</evidence>
<evidence type="ECO:0000313" key="18">
    <source>
        <dbReference type="Proteomes" id="UP000000647"/>
    </source>
</evidence>
<dbReference type="OrthoDB" id="9777147at2"/>
<evidence type="ECO:0000256" key="13">
    <source>
        <dbReference type="ARBA" id="ARBA00023264"/>
    </source>
</evidence>
<keyword evidence="11 16" id="KW-0472">Membrane</keyword>
<dbReference type="PANTHER" id="PTHR14269">
    <property type="entry name" value="CDP-DIACYLGLYCEROL--GLYCEROL-3-PHOSPHATE 3-PHOSPHATIDYLTRANSFERASE-RELATED"/>
    <property type="match status" value="1"/>
</dbReference>
<protein>
    <recommendedName>
        <fullName evidence="5">CDP-diacylglycerol--serine O-phosphatidyltransferase</fullName>
        <ecNumber evidence="4">2.7.8.8</ecNumber>
    </recommendedName>
    <alternativeName>
        <fullName evidence="14">Phosphatidylserine synthase</fullName>
    </alternativeName>
</protein>
<dbReference type="Pfam" id="PF01066">
    <property type="entry name" value="CDP-OH_P_transf"/>
    <property type="match status" value="1"/>
</dbReference>
<dbReference type="KEGG" id="hha:Hhal_0691"/>
<evidence type="ECO:0000256" key="3">
    <source>
        <dbReference type="ARBA" id="ARBA00010441"/>
    </source>
</evidence>
<comment type="similarity">
    <text evidence="3 15">Belongs to the CDP-alcohol phosphatidyltransferase class-I family.</text>
</comment>
<feature type="transmembrane region" description="Helical" evidence="16">
    <location>
        <begin position="105"/>
        <end position="123"/>
    </location>
</feature>
<dbReference type="InterPro" id="IPR050324">
    <property type="entry name" value="CDP-alcohol_PTase-I"/>
</dbReference>
<evidence type="ECO:0000256" key="1">
    <source>
        <dbReference type="ARBA" id="ARBA00000287"/>
    </source>
</evidence>
<dbReference type="PANTHER" id="PTHR14269:SF61">
    <property type="entry name" value="CDP-DIACYLGLYCEROL--SERINE O-PHOSPHATIDYLTRANSFERASE"/>
    <property type="match status" value="1"/>
</dbReference>
<dbReference type="NCBIfam" id="TIGR00473">
    <property type="entry name" value="pssA"/>
    <property type="match status" value="1"/>
</dbReference>
<feature type="transmembrane region" description="Helical" evidence="16">
    <location>
        <begin position="37"/>
        <end position="53"/>
    </location>
</feature>
<keyword evidence="9 16" id="KW-1133">Transmembrane helix</keyword>
<keyword evidence="8 16" id="KW-0812">Transmembrane</keyword>
<name>A1WUW1_HALHL</name>
<feature type="transmembrane region" description="Helical" evidence="16">
    <location>
        <begin position="74"/>
        <end position="93"/>
    </location>
</feature>
<dbReference type="Proteomes" id="UP000000647">
    <property type="component" value="Chromosome"/>
</dbReference>
<dbReference type="GO" id="GO:0008654">
    <property type="term" value="P:phospholipid biosynthetic process"/>
    <property type="evidence" value="ECO:0007669"/>
    <property type="project" value="UniProtKB-KW"/>
</dbReference>
<accession>A1WUW1</accession>
<feature type="transmembrane region" description="Helical" evidence="16">
    <location>
        <begin position="221"/>
        <end position="240"/>
    </location>
</feature>
<evidence type="ECO:0000256" key="2">
    <source>
        <dbReference type="ARBA" id="ARBA00004127"/>
    </source>
</evidence>
<evidence type="ECO:0000256" key="6">
    <source>
        <dbReference type="ARBA" id="ARBA00022516"/>
    </source>
</evidence>
<comment type="catalytic activity">
    <reaction evidence="1">
        <text>a CDP-1,2-diacyl-sn-glycerol + L-serine = a 1,2-diacyl-sn-glycero-3-phospho-L-serine + CMP + H(+)</text>
        <dbReference type="Rhea" id="RHEA:16913"/>
        <dbReference type="ChEBI" id="CHEBI:15378"/>
        <dbReference type="ChEBI" id="CHEBI:33384"/>
        <dbReference type="ChEBI" id="CHEBI:57262"/>
        <dbReference type="ChEBI" id="CHEBI:58332"/>
        <dbReference type="ChEBI" id="CHEBI:60377"/>
        <dbReference type="EC" id="2.7.8.8"/>
    </reaction>
</comment>
<dbReference type="EMBL" id="CP000544">
    <property type="protein sequence ID" value="ABM61473.1"/>
    <property type="molecule type" value="Genomic_DNA"/>
</dbReference>
<keyword evidence="7 15" id="KW-0808">Transferase</keyword>
<evidence type="ECO:0000256" key="14">
    <source>
        <dbReference type="ARBA" id="ARBA00032361"/>
    </source>
</evidence>
<evidence type="ECO:0000256" key="10">
    <source>
        <dbReference type="ARBA" id="ARBA00023098"/>
    </source>
</evidence>
<dbReference type="PROSITE" id="PS00379">
    <property type="entry name" value="CDP_ALCOHOL_P_TRANSF"/>
    <property type="match status" value="1"/>
</dbReference>
<proteinExistence type="inferred from homology"/>
<dbReference type="Gene3D" id="1.20.120.1760">
    <property type="match status" value="1"/>
</dbReference>
<evidence type="ECO:0000256" key="11">
    <source>
        <dbReference type="ARBA" id="ARBA00023136"/>
    </source>
</evidence>
<keyword evidence="10" id="KW-0443">Lipid metabolism</keyword>
<evidence type="ECO:0000256" key="7">
    <source>
        <dbReference type="ARBA" id="ARBA00022679"/>
    </source>
</evidence>
<keyword evidence="13" id="KW-1208">Phospholipid metabolism</keyword>
<gene>
    <name evidence="17" type="ordered locus">Hhal_0691</name>
</gene>
<dbReference type="InterPro" id="IPR043130">
    <property type="entry name" value="CDP-OH_PTrfase_TM_dom"/>
</dbReference>
<reference evidence="18" key="1">
    <citation type="submission" date="2006-12" db="EMBL/GenBank/DDBJ databases">
        <title>Complete sequence of Halorhodospira halophila SL1.</title>
        <authorList>
            <consortium name="US DOE Joint Genome Institute"/>
            <person name="Copeland A."/>
            <person name="Lucas S."/>
            <person name="Lapidus A."/>
            <person name="Barry K."/>
            <person name="Detter J.C."/>
            <person name="Glavina del Rio T."/>
            <person name="Hammon N."/>
            <person name="Israni S."/>
            <person name="Dalin E."/>
            <person name="Tice H."/>
            <person name="Pitluck S."/>
            <person name="Saunders E."/>
            <person name="Brettin T."/>
            <person name="Bruce D."/>
            <person name="Han C."/>
            <person name="Tapia R."/>
            <person name="Schmutz J."/>
            <person name="Larimer F."/>
            <person name="Land M."/>
            <person name="Hauser L."/>
            <person name="Kyrpides N."/>
            <person name="Mikhailova N."/>
            <person name="Hoff W."/>
            <person name="Richardson P."/>
        </authorList>
    </citation>
    <scope>NUCLEOTIDE SEQUENCE [LARGE SCALE GENOMIC DNA]</scope>
    <source>
        <strain evidence="18">DSM 244 / SL1</strain>
    </source>
</reference>
<dbReference type="GO" id="GO:0016020">
    <property type="term" value="C:membrane"/>
    <property type="evidence" value="ECO:0007669"/>
    <property type="project" value="InterPro"/>
</dbReference>
<dbReference type="GO" id="GO:0012505">
    <property type="term" value="C:endomembrane system"/>
    <property type="evidence" value="ECO:0007669"/>
    <property type="project" value="UniProtKB-SubCell"/>
</dbReference>
<reference evidence="17 18" key="2">
    <citation type="journal article" date="2013" name="Stand. Genomic Sci.">
        <title>Complete genome sequence of Halorhodospira halophila SL1.</title>
        <authorList>
            <person name="Challacombe J.F."/>
            <person name="Majid S."/>
            <person name="Deole R."/>
            <person name="Brettin T.S."/>
            <person name="Bruce D."/>
            <person name="Delano S.F."/>
            <person name="Detter J.C."/>
            <person name="Gleasner C.D."/>
            <person name="Han C.S."/>
            <person name="Misra M."/>
            <person name="Reitenga K.G."/>
            <person name="Mikhailova N."/>
            <person name="Woyke T."/>
            <person name="Pitluck S."/>
            <person name="Nolan M."/>
            <person name="Land M.L."/>
            <person name="Saunders E."/>
            <person name="Tapia R."/>
            <person name="Lapidus A."/>
            <person name="Ivanova N."/>
            <person name="Hoff W.D."/>
        </authorList>
    </citation>
    <scope>NUCLEOTIDE SEQUENCE [LARGE SCALE GENOMIC DNA]</scope>
    <source>
        <strain evidence="18">DSM 244 / SL1</strain>
    </source>
</reference>
<dbReference type="RefSeq" id="WP_011813496.1">
    <property type="nucleotide sequence ID" value="NC_008789.1"/>
</dbReference>
<evidence type="ECO:0000256" key="16">
    <source>
        <dbReference type="SAM" id="Phobius"/>
    </source>
</evidence>
<dbReference type="InterPro" id="IPR048254">
    <property type="entry name" value="CDP_ALCOHOL_P_TRANSF_CS"/>
</dbReference>
<evidence type="ECO:0000256" key="5">
    <source>
        <dbReference type="ARBA" id="ARBA00017171"/>
    </source>
</evidence>
<evidence type="ECO:0000313" key="17">
    <source>
        <dbReference type="EMBL" id="ABM61473.1"/>
    </source>
</evidence>
<dbReference type="HOGENOM" id="CLU_049944_2_0_6"/>
<feature type="transmembrane region" description="Helical" evidence="16">
    <location>
        <begin position="166"/>
        <end position="184"/>
    </location>
</feature>
<feature type="transmembrane region" description="Helical" evidence="16">
    <location>
        <begin position="135"/>
        <end position="154"/>
    </location>
</feature>
<keyword evidence="18" id="KW-1185">Reference proteome</keyword>
<dbReference type="InterPro" id="IPR000462">
    <property type="entry name" value="CDP-OH_P_trans"/>
</dbReference>
<evidence type="ECO:0000256" key="4">
    <source>
        <dbReference type="ARBA" id="ARBA00013174"/>
    </source>
</evidence>
<feature type="transmembrane region" description="Helical" evidence="16">
    <location>
        <begin position="196"/>
        <end position="215"/>
    </location>
</feature>
<evidence type="ECO:0000256" key="8">
    <source>
        <dbReference type="ARBA" id="ARBA00022692"/>
    </source>
</evidence>